<dbReference type="eggNOG" id="arCOG04679">
    <property type="taxonomic scope" value="Archaea"/>
</dbReference>
<protein>
    <submittedName>
        <fullName evidence="1">Uncharacterized protein</fullName>
    </submittedName>
</protein>
<keyword evidence="2" id="KW-1185">Reference proteome</keyword>
<dbReference type="STRING" id="1324957.K933_10437"/>
<dbReference type="Pfam" id="PF23922">
    <property type="entry name" value="DUF7261"/>
    <property type="match status" value="1"/>
</dbReference>
<dbReference type="InterPro" id="IPR055685">
    <property type="entry name" value="DUF7261"/>
</dbReference>
<evidence type="ECO:0000313" key="1">
    <source>
        <dbReference type="EMBL" id="ESP88101.1"/>
    </source>
</evidence>
<comment type="caution">
    <text evidence="1">The sequence shown here is derived from an EMBL/GenBank/DDBJ whole genome shotgun (WGS) entry which is preliminary data.</text>
</comment>
<organism evidence="1 2">
    <name type="scientific">Candidatus Halobonum tyrrellensis G22</name>
    <dbReference type="NCBI Taxonomy" id="1324957"/>
    <lineage>
        <taxon>Archaea</taxon>
        <taxon>Methanobacteriati</taxon>
        <taxon>Methanobacteriota</taxon>
        <taxon>Stenosarchaea group</taxon>
        <taxon>Halobacteria</taxon>
        <taxon>Halobacteriales</taxon>
        <taxon>Haloferacaceae</taxon>
        <taxon>Candidatus Halobonum</taxon>
    </lineage>
</organism>
<dbReference type="RefSeq" id="WP_023394670.1">
    <property type="nucleotide sequence ID" value="NZ_ASGZ01000034.1"/>
</dbReference>
<dbReference type="Proteomes" id="UP000017840">
    <property type="component" value="Unassembled WGS sequence"/>
</dbReference>
<accession>V4GSN0</accession>
<reference evidence="1 2" key="1">
    <citation type="journal article" date="2013" name="Genome Announc.">
        <title>Draft Genome Sequence of 'Candidatus Halobonum tyrrellensis' Strain G22, Isolated from the Hypersaline Waters of Lake Tyrrell, Australia.</title>
        <authorList>
            <person name="Ugalde J.A."/>
            <person name="Narasingarao P."/>
            <person name="Kuo S."/>
            <person name="Podell S."/>
            <person name="Allen E.E."/>
        </authorList>
    </citation>
    <scope>NUCLEOTIDE SEQUENCE [LARGE SCALE GENOMIC DNA]</scope>
    <source>
        <strain evidence="1 2">G22</strain>
    </source>
</reference>
<name>V4GSN0_9EURY</name>
<sequence length="184" mass="18834">MVRVSRAGGRTTADRGQLVLLAAALVAVALVPMAFAYLQLGSHPDVAASDPGGRPAEEAVRAVERAAANASGSVASAYDWEDRAAAAATFERAFDADAARIERARLRESVAVGIEANATAAAAWADAGCPAGENRRFGSCEAVDGLVVQERAGTTAVVALAVDVTVTEPRGTTRLTVVRTAPFA</sequence>
<dbReference type="AlphaFoldDB" id="V4GSN0"/>
<dbReference type="EMBL" id="ASGZ01000034">
    <property type="protein sequence ID" value="ESP88101.1"/>
    <property type="molecule type" value="Genomic_DNA"/>
</dbReference>
<dbReference type="PATRIC" id="fig|1324957.4.peg.2118"/>
<evidence type="ECO:0000313" key="2">
    <source>
        <dbReference type="Proteomes" id="UP000017840"/>
    </source>
</evidence>
<proteinExistence type="predicted"/>
<gene>
    <name evidence="1" type="ORF">K933_10437</name>
</gene>